<dbReference type="Proteomes" id="UP000785679">
    <property type="component" value="Unassembled WGS sequence"/>
</dbReference>
<protein>
    <submittedName>
        <fullName evidence="1">Uncharacterized protein</fullName>
    </submittedName>
</protein>
<gene>
    <name evidence="1" type="ORF">FGO68_gene3240</name>
</gene>
<dbReference type="AlphaFoldDB" id="A0A8J8NNX4"/>
<evidence type="ECO:0000313" key="2">
    <source>
        <dbReference type="Proteomes" id="UP000785679"/>
    </source>
</evidence>
<sequence length="367" mass="43533">MNKLIYSSLLMKPQPLTTFPQRSILFMRRLQNKTVRKESTNRHNYDEDTYLKAMKKFQREARGLVPGTNEYVMVRNKIYGELRRDQVKDHMGKTVEEQMVGVQQPNFSSFYCLLVVVPESTECYETLHVLKYFDFPVNVEEDNVLRPLVKKDMGFQKDDQYPLLLIDSSSEEMPQCELTTQHQILTYLQSVSLIGDHKTHSAWEAQGLDFVDRKVGPVIEAIFRDLRPMWQFYMTPKHFKKGNITMEPGVFLRNYMWKVYKAFHFYITLPKITLEDETDLKGKSLKRARFQRFQEAMDTFVSRIVEDNQFHGGNRPDAVDFRVFAWIHRFYHTFTMKSLLLARGGKDDKLLVWFDRMDRITKNKQSL</sequence>
<name>A0A8J8NNX4_HALGN</name>
<evidence type="ECO:0000313" key="1">
    <source>
        <dbReference type="EMBL" id="TNV77709.1"/>
    </source>
</evidence>
<reference evidence="1" key="1">
    <citation type="submission" date="2019-06" db="EMBL/GenBank/DDBJ databases">
        <authorList>
            <person name="Zheng W."/>
        </authorList>
    </citation>
    <scope>NUCLEOTIDE SEQUENCE</scope>
    <source>
        <strain evidence="1">QDHG01</strain>
    </source>
</reference>
<dbReference type="EMBL" id="RRYP01011475">
    <property type="protein sequence ID" value="TNV77709.1"/>
    <property type="molecule type" value="Genomic_DNA"/>
</dbReference>
<dbReference type="OrthoDB" id="311322at2759"/>
<organism evidence="1 2">
    <name type="scientific">Halteria grandinella</name>
    <dbReference type="NCBI Taxonomy" id="5974"/>
    <lineage>
        <taxon>Eukaryota</taxon>
        <taxon>Sar</taxon>
        <taxon>Alveolata</taxon>
        <taxon>Ciliophora</taxon>
        <taxon>Intramacronucleata</taxon>
        <taxon>Spirotrichea</taxon>
        <taxon>Stichotrichia</taxon>
        <taxon>Sporadotrichida</taxon>
        <taxon>Halteriidae</taxon>
        <taxon>Halteria</taxon>
    </lineage>
</organism>
<dbReference type="SUPFAM" id="SSF47616">
    <property type="entry name" value="GST C-terminal domain-like"/>
    <property type="match status" value="1"/>
</dbReference>
<keyword evidence="2" id="KW-1185">Reference proteome</keyword>
<dbReference type="InterPro" id="IPR036282">
    <property type="entry name" value="Glutathione-S-Trfase_C_sf"/>
</dbReference>
<comment type="caution">
    <text evidence="1">The sequence shown here is derived from an EMBL/GenBank/DDBJ whole genome shotgun (WGS) entry which is preliminary data.</text>
</comment>
<proteinExistence type="predicted"/>
<accession>A0A8J8NNX4</accession>
<dbReference type="Gene3D" id="1.20.1050.10">
    <property type="match status" value="1"/>
</dbReference>